<dbReference type="InterPro" id="IPR002181">
    <property type="entry name" value="Fibrinogen_a/b/g_C_dom"/>
</dbReference>
<dbReference type="OrthoDB" id="6071153at2759"/>
<comment type="caution">
    <text evidence="3">The sequence shown here is derived from an EMBL/GenBank/DDBJ whole genome shotgun (WGS) entry which is preliminary data.</text>
</comment>
<dbReference type="PANTHER" id="PTHR19143">
    <property type="entry name" value="FIBRINOGEN/TENASCIN/ANGIOPOEITIN"/>
    <property type="match status" value="1"/>
</dbReference>
<organism evidence="3 4">
    <name type="scientific">Mytilus galloprovincialis</name>
    <name type="common">Mediterranean mussel</name>
    <dbReference type="NCBI Taxonomy" id="29158"/>
    <lineage>
        <taxon>Eukaryota</taxon>
        <taxon>Metazoa</taxon>
        <taxon>Spiralia</taxon>
        <taxon>Lophotrochozoa</taxon>
        <taxon>Mollusca</taxon>
        <taxon>Bivalvia</taxon>
        <taxon>Autobranchia</taxon>
        <taxon>Pteriomorphia</taxon>
        <taxon>Mytilida</taxon>
        <taxon>Mytiloidea</taxon>
        <taxon>Mytilidae</taxon>
        <taxon>Mytilinae</taxon>
        <taxon>Mytilus</taxon>
    </lineage>
</organism>
<feature type="domain" description="Fibrinogen C-terminal" evidence="2">
    <location>
        <begin position="263"/>
        <end position="476"/>
    </location>
</feature>
<dbReference type="Pfam" id="PF12796">
    <property type="entry name" value="Ank_2"/>
    <property type="match status" value="1"/>
</dbReference>
<reference evidence="3" key="1">
    <citation type="submission" date="2018-11" db="EMBL/GenBank/DDBJ databases">
        <authorList>
            <person name="Alioto T."/>
            <person name="Alioto T."/>
        </authorList>
    </citation>
    <scope>NUCLEOTIDE SEQUENCE</scope>
</reference>
<keyword evidence="1" id="KW-0040">ANK repeat</keyword>
<dbReference type="Pfam" id="PF00147">
    <property type="entry name" value="Fibrinogen_C"/>
    <property type="match status" value="1"/>
</dbReference>
<feature type="non-terminal residue" evidence="3">
    <location>
        <position position="1"/>
    </location>
</feature>
<evidence type="ECO:0000313" key="4">
    <source>
        <dbReference type="Proteomes" id="UP000596742"/>
    </source>
</evidence>
<evidence type="ECO:0000259" key="2">
    <source>
        <dbReference type="PROSITE" id="PS51406"/>
    </source>
</evidence>
<evidence type="ECO:0000256" key="1">
    <source>
        <dbReference type="PROSITE-ProRule" id="PRU00023"/>
    </source>
</evidence>
<dbReference type="PROSITE" id="PS50088">
    <property type="entry name" value="ANK_REPEAT"/>
    <property type="match status" value="1"/>
</dbReference>
<dbReference type="Proteomes" id="UP000596742">
    <property type="component" value="Unassembled WGS sequence"/>
</dbReference>
<dbReference type="SUPFAM" id="SSF48403">
    <property type="entry name" value="Ankyrin repeat"/>
    <property type="match status" value="1"/>
</dbReference>
<gene>
    <name evidence="3" type="ORF">MGAL_10B008849</name>
</gene>
<dbReference type="EMBL" id="UYJE01004176">
    <property type="protein sequence ID" value="VDI25721.1"/>
    <property type="molecule type" value="Genomic_DNA"/>
</dbReference>
<feature type="repeat" description="ANK" evidence="1">
    <location>
        <begin position="45"/>
        <end position="69"/>
    </location>
</feature>
<dbReference type="SMART" id="SM00186">
    <property type="entry name" value="FBG"/>
    <property type="match status" value="1"/>
</dbReference>
<evidence type="ECO:0000313" key="3">
    <source>
        <dbReference type="EMBL" id="VDI25721.1"/>
    </source>
</evidence>
<dbReference type="InterPro" id="IPR014716">
    <property type="entry name" value="Fibrinogen_a/b/g_C_1"/>
</dbReference>
<protein>
    <recommendedName>
        <fullName evidence="2">Fibrinogen C-terminal domain-containing protein</fullName>
    </recommendedName>
</protein>
<dbReference type="GO" id="GO:0005615">
    <property type="term" value="C:extracellular space"/>
    <property type="evidence" value="ECO:0007669"/>
    <property type="project" value="TreeGrafter"/>
</dbReference>
<proteinExistence type="predicted"/>
<dbReference type="PROSITE" id="PS51406">
    <property type="entry name" value="FIBRINOGEN_C_2"/>
    <property type="match status" value="1"/>
</dbReference>
<dbReference type="Gene3D" id="4.10.530.10">
    <property type="entry name" value="Gamma-fibrinogen Carboxyl Terminal Fragment, domain 2"/>
    <property type="match status" value="1"/>
</dbReference>
<dbReference type="PROSITE" id="PS50297">
    <property type="entry name" value="ANK_REP_REGION"/>
    <property type="match status" value="1"/>
</dbReference>
<sequence length="476" mass="54568">DRLTYDEDYEVQIYTLLKAASEGDIKMLKSLANQRYIDMYDTDYDKRSALHLAACQGHYKAVEYLLNNNIGYPKAKDWCLGRTAAQDAKWHMELKENKARRTEFDNIITLLEVNKGVKKIKHHFRDIVAMKLIKAAENGDTTDLERSVYSYKMTSVIKCTILLFTTLALVCECTRKCLSCTELKEGEQCQHIVTCPDNEVCFLEKYRTSNGETRYDVGCVDHKMCPAQDLQNTFGKRTSDHSHILCHRCCNNTHICNTDLTCDNLNNIPRECEDIQSNSSGDYTIYPSSQNHPVHVYCIMEKEKKWTVIQRRINGSVDFFRTWNEYKEGFGSAYGEYWLGNSQIHDMSTYGSHELSIVLVNSTGVKAYANYSKFSVEDEESNYLLHVTGYSGTSRYDAMNSGGKPNPAGGGDMQMFTTKDRDNDKYNGTNCAVRNHGGWWYGMCRHLGINEVYRQGNLFSQFFPSTVSSIMMIRRT</sequence>
<dbReference type="CDD" id="cd00087">
    <property type="entry name" value="FReD"/>
    <property type="match status" value="1"/>
</dbReference>
<dbReference type="AlphaFoldDB" id="A0A8B6DZ31"/>
<dbReference type="InterPro" id="IPR050373">
    <property type="entry name" value="Fibrinogen_C-term_domain"/>
</dbReference>
<dbReference type="Gene3D" id="1.25.40.20">
    <property type="entry name" value="Ankyrin repeat-containing domain"/>
    <property type="match status" value="1"/>
</dbReference>
<accession>A0A8B6DZ31</accession>
<dbReference type="InterPro" id="IPR002110">
    <property type="entry name" value="Ankyrin_rpt"/>
</dbReference>
<dbReference type="Gene3D" id="3.90.215.10">
    <property type="entry name" value="Gamma Fibrinogen, chain A, domain 1"/>
    <property type="match status" value="1"/>
</dbReference>
<dbReference type="InterPro" id="IPR036770">
    <property type="entry name" value="Ankyrin_rpt-contain_sf"/>
</dbReference>
<dbReference type="SUPFAM" id="SSF56496">
    <property type="entry name" value="Fibrinogen C-terminal domain-like"/>
    <property type="match status" value="1"/>
</dbReference>
<dbReference type="InterPro" id="IPR036056">
    <property type="entry name" value="Fibrinogen-like_C"/>
</dbReference>
<keyword evidence="4" id="KW-1185">Reference proteome</keyword>
<name>A0A8B6DZ31_MYTGA</name>